<dbReference type="InterPro" id="IPR036724">
    <property type="entry name" value="Cobalamin-bd_sf"/>
</dbReference>
<dbReference type="Gene3D" id="3.40.50.280">
    <property type="entry name" value="Cobalamin-binding domain"/>
    <property type="match status" value="1"/>
</dbReference>
<dbReference type="InterPro" id="IPR006159">
    <property type="entry name" value="Acid_CoA_mut_C"/>
</dbReference>
<dbReference type="FunFam" id="3.20.20.240:FF:000001">
    <property type="entry name" value="Probable methylmalonyl-coa mutase"/>
    <property type="match status" value="1"/>
</dbReference>
<dbReference type="EC" id="5.4.99.2" evidence="6"/>
<evidence type="ECO:0000256" key="4">
    <source>
        <dbReference type="ARBA" id="ARBA00008465"/>
    </source>
</evidence>
<dbReference type="CDD" id="cd03679">
    <property type="entry name" value="MM_CoA_mutase_alpha_like"/>
    <property type="match status" value="1"/>
</dbReference>
<evidence type="ECO:0000256" key="11">
    <source>
        <dbReference type="ARBA" id="ARBA00073558"/>
    </source>
</evidence>
<dbReference type="Proteomes" id="UP000246410">
    <property type="component" value="Unassembled WGS sequence"/>
</dbReference>
<evidence type="ECO:0000313" key="14">
    <source>
        <dbReference type="Proteomes" id="UP000246410"/>
    </source>
</evidence>
<dbReference type="NCBIfam" id="NF006944">
    <property type="entry name" value="PRK09426.1"/>
    <property type="match status" value="1"/>
</dbReference>
<dbReference type="SUPFAM" id="SSF51703">
    <property type="entry name" value="Cobalamin (vitamin B12)-dependent enzymes"/>
    <property type="match status" value="1"/>
</dbReference>
<dbReference type="GO" id="GO:0019678">
    <property type="term" value="P:propionate metabolic process, methylmalonyl pathway"/>
    <property type="evidence" value="ECO:0007669"/>
    <property type="project" value="TreeGrafter"/>
</dbReference>
<dbReference type="AlphaFoldDB" id="A0A317NGR0"/>
<dbReference type="InterPro" id="IPR006099">
    <property type="entry name" value="MeMalonylCoA_mutase_a/b_cat"/>
</dbReference>
<comment type="catalytic activity">
    <reaction evidence="1">
        <text>(R)-methylmalonyl-CoA = succinyl-CoA</text>
        <dbReference type="Rhea" id="RHEA:22888"/>
        <dbReference type="ChEBI" id="CHEBI:57292"/>
        <dbReference type="ChEBI" id="CHEBI:57326"/>
        <dbReference type="EC" id="5.4.99.2"/>
    </reaction>
</comment>
<dbReference type="SUPFAM" id="SSF52242">
    <property type="entry name" value="Cobalamin (vitamin B12)-binding domain"/>
    <property type="match status" value="1"/>
</dbReference>
<comment type="cofactor">
    <cofactor evidence="2">
        <name>adenosylcob(III)alamin</name>
        <dbReference type="ChEBI" id="CHEBI:18408"/>
    </cofactor>
</comment>
<dbReference type="EMBL" id="QGTL01000006">
    <property type="protein sequence ID" value="PWV74282.1"/>
    <property type="molecule type" value="Genomic_DNA"/>
</dbReference>
<dbReference type="InterPro" id="IPR016176">
    <property type="entry name" value="Cbl-dep_enz_cat"/>
</dbReference>
<evidence type="ECO:0000256" key="10">
    <source>
        <dbReference type="ARBA" id="ARBA00023285"/>
    </source>
</evidence>
<sequence length="754" mass="81168">MTTSDIEHRIGSFAEVPLTEHAPEPAAVDDAQVKEFVAEAAAANHTTADQLTWATPEGIDVPPVFTKADRDAVVAQGYPLDTVPGVAPFLRGPYPTMYVNQPWTIRQYAGFSTAADSNAFYRRNLQAGQKGLSVAFDLATHRGYDSDHPRVQGDVGMAGVAIDSILDMRQLFDQIPLDQVSVSMTMNGAVLPILALYVVAAEEQGVTPEQLAGTIQNDILKEFMVRNTYIYPPKPSMRIISDIFAFTSAKMPKFNSISISGYHIQEAGATADLELAYTLADGVEYIRAGIAAGMDVDKFAPRLSFFWAIGMNFFMEVAKLRAGRLLWSELVSKFEPKSAKSLSLRTHSQTSGWSLTAQDAYNNVARTCIEAMAATQGHTQSLHTNALDEALALPTDFSARIARNTQLLIQQESNTTRPIDPWGGSYYVEWLTHQLAERARAHIAEVEAHGGMAQAISEGIPKLRIEEAAARTQARIDTGQQPVIGVNKYQVEEDHEVEVLKVENSRVRAEQIEKLERLRAERDSAAVEAALANLTRAAAATEGGMENNLLALAIDAARAKATVGEISDALEKVYGRHQAEIRTLSGVYRDEAGKASNIGAAIALVEEFAEAEGRRPRILVAKMGQDGHDRGQKVIATAFADLGMDVDVGPLFQTPEEVARQAADNDVHIVGVSSLAAGHLTLVPALRQALADVGRPDIMVIVGGVIPPGDFDELYEAGAAAIFPPGTVIADAAIDLLKKLAGSLGHEIGGGTAE</sequence>
<name>A0A317NGR0_9NOCA</name>
<evidence type="ECO:0000256" key="1">
    <source>
        <dbReference type="ARBA" id="ARBA00000290"/>
    </source>
</evidence>
<keyword evidence="14" id="KW-1185">Reference proteome</keyword>
<comment type="caution">
    <text evidence="13">The sequence shown here is derived from an EMBL/GenBank/DDBJ whole genome shotgun (WGS) entry which is preliminary data.</text>
</comment>
<dbReference type="GO" id="GO:0004494">
    <property type="term" value="F:methylmalonyl-CoA mutase activity"/>
    <property type="evidence" value="ECO:0007669"/>
    <property type="project" value="UniProtKB-EC"/>
</dbReference>
<dbReference type="PANTHER" id="PTHR48101">
    <property type="entry name" value="METHYLMALONYL-COA MUTASE, MITOCHONDRIAL-RELATED"/>
    <property type="match status" value="1"/>
</dbReference>
<evidence type="ECO:0000256" key="8">
    <source>
        <dbReference type="ARBA" id="ARBA00022723"/>
    </source>
</evidence>
<dbReference type="InterPro" id="IPR058549">
    <property type="entry name" value="MeMalonylCoA_mutase_a/b_site"/>
</dbReference>
<evidence type="ECO:0000313" key="13">
    <source>
        <dbReference type="EMBL" id="PWV74282.1"/>
    </source>
</evidence>
<evidence type="ECO:0000256" key="7">
    <source>
        <dbReference type="ARBA" id="ARBA00022628"/>
    </source>
</evidence>
<dbReference type="RefSeq" id="WP_110038750.1">
    <property type="nucleotide sequence ID" value="NZ_QGTL01000006.1"/>
</dbReference>
<dbReference type="PROSITE" id="PS00544">
    <property type="entry name" value="METMALONYL_COA_MUTASE"/>
    <property type="match status" value="1"/>
</dbReference>
<proteinExistence type="inferred from homology"/>
<feature type="domain" description="B12-binding" evidence="12">
    <location>
        <begin position="615"/>
        <end position="747"/>
    </location>
</feature>
<dbReference type="GO" id="GO:0031419">
    <property type="term" value="F:cobalamin binding"/>
    <property type="evidence" value="ECO:0007669"/>
    <property type="project" value="UniProtKB-KW"/>
</dbReference>
<organism evidence="13 14">
    <name type="scientific">Nocardia neocaledoniensis</name>
    <dbReference type="NCBI Taxonomy" id="236511"/>
    <lineage>
        <taxon>Bacteria</taxon>
        <taxon>Bacillati</taxon>
        <taxon>Actinomycetota</taxon>
        <taxon>Actinomycetes</taxon>
        <taxon>Mycobacteriales</taxon>
        <taxon>Nocardiaceae</taxon>
        <taxon>Nocardia</taxon>
    </lineage>
</organism>
<dbReference type="Gene3D" id="3.20.20.240">
    <property type="entry name" value="Methylmalonyl-CoA mutase"/>
    <property type="match status" value="1"/>
</dbReference>
<dbReference type="GO" id="GO:0046872">
    <property type="term" value="F:metal ion binding"/>
    <property type="evidence" value="ECO:0007669"/>
    <property type="project" value="UniProtKB-KW"/>
</dbReference>
<evidence type="ECO:0000256" key="3">
    <source>
        <dbReference type="ARBA" id="ARBA00003359"/>
    </source>
</evidence>
<dbReference type="InterPro" id="IPR006158">
    <property type="entry name" value="Cobalamin-bd"/>
</dbReference>
<accession>A0A317NGR0</accession>
<evidence type="ECO:0000259" key="12">
    <source>
        <dbReference type="PROSITE" id="PS51332"/>
    </source>
</evidence>
<dbReference type="Pfam" id="PF01642">
    <property type="entry name" value="MM_CoA_mutase"/>
    <property type="match status" value="1"/>
</dbReference>
<evidence type="ECO:0000256" key="6">
    <source>
        <dbReference type="ARBA" id="ARBA00012398"/>
    </source>
</evidence>
<keyword evidence="10" id="KW-0170">Cobalt</keyword>
<dbReference type="GO" id="GO:0005737">
    <property type="term" value="C:cytoplasm"/>
    <property type="evidence" value="ECO:0007669"/>
    <property type="project" value="TreeGrafter"/>
</dbReference>
<protein>
    <recommendedName>
        <fullName evidence="11">Probable methylmalonyl-CoA mutase large subunit</fullName>
        <ecNumber evidence="6">5.4.99.2</ecNumber>
    </recommendedName>
</protein>
<evidence type="ECO:0000256" key="2">
    <source>
        <dbReference type="ARBA" id="ARBA00001922"/>
    </source>
</evidence>
<dbReference type="InterPro" id="IPR006098">
    <property type="entry name" value="MMCoA_mutase_a_cat"/>
</dbReference>
<evidence type="ECO:0000256" key="5">
    <source>
        <dbReference type="ARBA" id="ARBA00011870"/>
    </source>
</evidence>
<dbReference type="CDD" id="cd02071">
    <property type="entry name" value="MM_CoA_mut_B12_BD"/>
    <property type="match status" value="1"/>
</dbReference>
<dbReference type="Pfam" id="PF02310">
    <property type="entry name" value="B12-binding"/>
    <property type="match status" value="1"/>
</dbReference>
<dbReference type="PANTHER" id="PTHR48101:SF4">
    <property type="entry name" value="METHYLMALONYL-COA MUTASE, MITOCHONDRIAL"/>
    <property type="match status" value="1"/>
</dbReference>
<comment type="function">
    <text evidence="3">Catalyzes the isomerization of succinyl-CoA to methylmalonyl-CoA during synthesis of propionate from tricarboxylic acid-cycle intermediates.</text>
</comment>
<gene>
    <name evidence="13" type="ORF">DFR69_10693</name>
</gene>
<dbReference type="NCBIfam" id="TIGR00640">
    <property type="entry name" value="acid_CoA_mut_C"/>
    <property type="match status" value="1"/>
</dbReference>
<reference evidence="13 14" key="1">
    <citation type="submission" date="2018-05" db="EMBL/GenBank/DDBJ databases">
        <title>Genomic Encyclopedia of Type Strains, Phase IV (KMG-IV): sequencing the most valuable type-strain genomes for metagenomic binning, comparative biology and taxonomic classification.</title>
        <authorList>
            <person name="Goeker M."/>
        </authorList>
    </citation>
    <scope>NUCLEOTIDE SEQUENCE [LARGE SCALE GENOMIC DNA]</scope>
    <source>
        <strain evidence="13 14">DSM 44717</strain>
    </source>
</reference>
<keyword evidence="9" id="KW-0413">Isomerase</keyword>
<comment type="subunit">
    <text evidence="5">Heterodimer of an alpha and a beta chain.</text>
</comment>
<keyword evidence="8" id="KW-0479">Metal-binding</keyword>
<keyword evidence="7" id="KW-0846">Cobalamin</keyword>
<comment type="similarity">
    <text evidence="4">Belongs to the methylmalonyl-CoA mutase family.</text>
</comment>
<dbReference type="NCBIfam" id="TIGR00641">
    <property type="entry name" value="acid_CoA_mut_N"/>
    <property type="match status" value="1"/>
</dbReference>
<evidence type="ECO:0000256" key="9">
    <source>
        <dbReference type="ARBA" id="ARBA00023235"/>
    </source>
</evidence>
<dbReference type="FunFam" id="3.40.50.280:FF:000002">
    <property type="entry name" value="Methylmalonyl-CoA mutase, mitochondrial"/>
    <property type="match status" value="1"/>
</dbReference>
<dbReference type="PROSITE" id="PS51332">
    <property type="entry name" value="B12_BINDING"/>
    <property type="match status" value="1"/>
</dbReference>